<keyword evidence="2" id="KW-0521">NADP</keyword>
<evidence type="ECO:0000256" key="3">
    <source>
        <dbReference type="ARBA" id="ARBA00023002"/>
    </source>
</evidence>
<dbReference type="CDD" id="cd19143">
    <property type="entry name" value="AKR_AKR6C1_2"/>
    <property type="match status" value="1"/>
</dbReference>
<dbReference type="InterPro" id="IPR023210">
    <property type="entry name" value="NADP_OxRdtase_dom"/>
</dbReference>
<proteinExistence type="inferred from homology"/>
<dbReference type="InterPro" id="IPR036812">
    <property type="entry name" value="NAD(P)_OxRdtase_dom_sf"/>
</dbReference>
<dbReference type="SUPFAM" id="SSF51430">
    <property type="entry name" value="NAD(P)-linked oxidoreductase"/>
    <property type="match status" value="1"/>
</dbReference>
<evidence type="ECO:0000313" key="6">
    <source>
        <dbReference type="Proteomes" id="UP001205105"/>
    </source>
</evidence>
<evidence type="ECO:0000259" key="4">
    <source>
        <dbReference type="Pfam" id="PF00248"/>
    </source>
</evidence>
<dbReference type="PANTHER" id="PTHR43150">
    <property type="entry name" value="HYPERKINETIC, ISOFORM M"/>
    <property type="match status" value="1"/>
</dbReference>
<dbReference type="Pfam" id="PF00248">
    <property type="entry name" value="Aldo_ket_red"/>
    <property type="match status" value="1"/>
</dbReference>
<keyword evidence="6" id="KW-1185">Reference proteome</keyword>
<dbReference type="Proteomes" id="UP001205105">
    <property type="component" value="Unassembled WGS sequence"/>
</dbReference>
<sequence length="332" mass="37054">MEYRRLGRTGLKVSTLSFGAWVSFGYQLGVPEAKKLIAAAYERGVNFFDNAETYANGQAEEIMGQALRELGYKREEYVISTKVFFGTGSTAPNTTGLSRKHIIEGTRASLKRLGLEYVDLLFCHRPDPETPIEETVRAMNWCIDQGYAFYWGTSEWSAEQIEEAWRIAERLDLIGPAMEQPQYNIFHRKRVEEEYAPLYAKHGLGLTTWSPLASGVLTGGHFSVKCKYSGGLIPEGTRMTLERYKFLQEKKLVEKAHQLQIVDNLLPVAEELGCSMAQLSLAWCARNPNVSTVITGATKVSQIEDNMAALAVLPKLTDDVVAKIDKIVGGTE</sequence>
<dbReference type="InterPro" id="IPR005399">
    <property type="entry name" value="K_chnl_volt-dep_bsu_KCNAB-rel"/>
</dbReference>
<feature type="domain" description="NADP-dependent oxidoreductase" evidence="4">
    <location>
        <begin position="16"/>
        <end position="327"/>
    </location>
</feature>
<dbReference type="PANTHER" id="PTHR43150:SF2">
    <property type="entry name" value="HYPERKINETIC, ISOFORM M"/>
    <property type="match status" value="1"/>
</dbReference>
<evidence type="ECO:0000256" key="1">
    <source>
        <dbReference type="ARBA" id="ARBA00006515"/>
    </source>
</evidence>
<dbReference type="PRINTS" id="PR01577">
    <property type="entry name" value="KCNABCHANNEL"/>
</dbReference>
<organism evidence="5 6">
    <name type="scientific">Chlorella ohadii</name>
    <dbReference type="NCBI Taxonomy" id="2649997"/>
    <lineage>
        <taxon>Eukaryota</taxon>
        <taxon>Viridiplantae</taxon>
        <taxon>Chlorophyta</taxon>
        <taxon>core chlorophytes</taxon>
        <taxon>Trebouxiophyceae</taxon>
        <taxon>Chlorellales</taxon>
        <taxon>Chlorellaceae</taxon>
        <taxon>Chlorella clade</taxon>
        <taxon>Chlorella</taxon>
    </lineage>
</organism>
<evidence type="ECO:0000256" key="2">
    <source>
        <dbReference type="ARBA" id="ARBA00022857"/>
    </source>
</evidence>
<dbReference type="GO" id="GO:0016491">
    <property type="term" value="F:oxidoreductase activity"/>
    <property type="evidence" value="ECO:0007669"/>
    <property type="project" value="UniProtKB-KW"/>
</dbReference>
<reference evidence="5" key="1">
    <citation type="submission" date="2020-11" db="EMBL/GenBank/DDBJ databases">
        <title>Chlorella ohadii genome sequencing and assembly.</title>
        <authorList>
            <person name="Murik O."/>
            <person name="Treves H."/>
            <person name="Kedem I."/>
            <person name="Shotland Y."/>
            <person name="Kaplan A."/>
        </authorList>
    </citation>
    <scope>NUCLEOTIDE SEQUENCE</scope>
    <source>
        <strain evidence="5">1</strain>
    </source>
</reference>
<accession>A0AAD5H118</accession>
<keyword evidence="3" id="KW-0560">Oxidoreductase</keyword>
<dbReference type="EMBL" id="JADXDR010000086">
    <property type="protein sequence ID" value="KAI7840021.1"/>
    <property type="molecule type" value="Genomic_DNA"/>
</dbReference>
<dbReference type="Gene3D" id="3.20.20.100">
    <property type="entry name" value="NADP-dependent oxidoreductase domain"/>
    <property type="match status" value="1"/>
</dbReference>
<dbReference type="AlphaFoldDB" id="A0AAD5H118"/>
<comment type="similarity">
    <text evidence="1">Belongs to the shaker potassium channel beta subunit family.</text>
</comment>
<evidence type="ECO:0000313" key="5">
    <source>
        <dbReference type="EMBL" id="KAI7840021.1"/>
    </source>
</evidence>
<gene>
    <name evidence="5" type="ORF">COHA_006227</name>
</gene>
<name>A0AAD5H118_9CHLO</name>
<protein>
    <recommendedName>
        <fullName evidence="4">NADP-dependent oxidoreductase domain-containing protein</fullName>
    </recommendedName>
</protein>
<comment type="caution">
    <text evidence="5">The sequence shown here is derived from an EMBL/GenBank/DDBJ whole genome shotgun (WGS) entry which is preliminary data.</text>
</comment>